<feature type="compositionally biased region" description="Basic and acidic residues" evidence="6">
    <location>
        <begin position="143"/>
        <end position="154"/>
    </location>
</feature>
<dbReference type="EMBL" id="LWDG02000649">
    <property type="protein sequence ID" value="KAE8263446.1"/>
    <property type="molecule type" value="Genomic_DNA"/>
</dbReference>
<name>A0A8X7N289_9BASI</name>
<dbReference type="GO" id="GO:0046983">
    <property type="term" value="F:protein dimerization activity"/>
    <property type="evidence" value="ECO:0007669"/>
    <property type="project" value="InterPro"/>
</dbReference>
<evidence type="ECO:0000256" key="6">
    <source>
        <dbReference type="SAM" id="MobiDB-lite"/>
    </source>
</evidence>
<dbReference type="PANTHER" id="PTHR46481">
    <property type="entry name" value="ZINC FINGER BED DOMAIN-CONTAINING PROTEIN 4"/>
    <property type="match status" value="1"/>
</dbReference>
<proteinExistence type="predicted"/>
<evidence type="ECO:0000313" key="9">
    <source>
        <dbReference type="Proteomes" id="UP000078113"/>
    </source>
</evidence>
<dbReference type="GO" id="GO:0005634">
    <property type="term" value="C:nucleus"/>
    <property type="evidence" value="ECO:0007669"/>
    <property type="project" value="UniProtKB-SubCell"/>
</dbReference>
<dbReference type="AlphaFoldDB" id="A0A8X7N289"/>
<evidence type="ECO:0000313" key="8">
    <source>
        <dbReference type="EMBL" id="KAE8263446.1"/>
    </source>
</evidence>
<evidence type="ECO:0000256" key="3">
    <source>
        <dbReference type="ARBA" id="ARBA00022771"/>
    </source>
</evidence>
<dbReference type="GO" id="GO:0008270">
    <property type="term" value="F:zinc ion binding"/>
    <property type="evidence" value="ECO:0007669"/>
    <property type="project" value="UniProtKB-KW"/>
</dbReference>
<keyword evidence="5" id="KW-0539">Nucleus</keyword>
<evidence type="ECO:0000256" key="5">
    <source>
        <dbReference type="ARBA" id="ARBA00023242"/>
    </source>
</evidence>
<reference evidence="8" key="1">
    <citation type="submission" date="2016-04" db="EMBL/GenBank/DDBJ databases">
        <authorList>
            <person name="Nguyen H.D."/>
            <person name="Samba Siva P."/>
            <person name="Cullis J."/>
            <person name="Levesque C.A."/>
            <person name="Hambleton S."/>
        </authorList>
    </citation>
    <scope>NUCLEOTIDE SEQUENCE</scope>
    <source>
        <strain evidence="8">DAOMC 236422</strain>
    </source>
</reference>
<feature type="region of interest" description="Disordered" evidence="6">
    <location>
        <begin position="127"/>
        <end position="164"/>
    </location>
</feature>
<sequence length="1045" mass="115747">MLKDLRSVGDSVFEGSLPAQRSANRPGPSSLPVPTEFDSILTFGRQARRNVEETLGANAGGSHQRRHLRIQNSNTVYTQSSPDGPADGPADGQGFVTAIDAEEGNEGHDGIDADRIALDDEDEYFSLDEDPAVRVRNAKGKRKDVSPSRKDGTPSKKVKASAPEERVLAQALEHSRTVASGPSTSLVRKTKRSAANVDADADVIVTRDNDGEDDWGDGTGTLETIAARQAAKGRWAPLKSGRKEWRHQYINSVNSLTVLYYFDLVSRTKKKGEWQLQWTCRCCGKPRTSPAKGFSNLSSHILAKVPKPFCHMRTTPVHPDVRPWIPEEENLVIPPKPESAVMASSRHSMENWRGLDSENSSQKQTVIQRRAVLISANPHLDALKSPRTLVRDVKLLYQALIGQAIAALRDSPGRFTIQHDTWTTPSRRDPFLAVHATWVDIEWQVRTACIGFAQLGVDHTGAACAGRIADLLDAYGLWPQWSGVVVSDGTETNIRAGHFLQQEIASDDRSLPQIIRDRLLPFSIRKNVVLCFAHGLDRAIVDGTAAAGGHTFMASKDPKKIIRPAKFLDSKEVAGSVQYIDHALPSLPSELGNGHVTIGPGTTTNEGGVGTEITELDEVAIAREYGSLQIGVDELMEELGIGDKLDDTDDSKKAEHDAAVEDILRDYEVDTEPGSETALNRLWKCLNQICSSTTNYLMFKQLIADLCPGETQRNLPQFRNAIRWNSFFIGLKGCIRIQKAFDQLISNDNNKMWEDFRIQPSEWRTMEKLCEVLQTAESVSLDVQRVTFSIADSLFFHRILKRALDSRLQDLHDVDESSPAFGMKKAIYAIESRLEKYERRAQANKMIITASLLHPKRRMRFFAQPPDGETAAALLSSMVDRFVGKEFVAPGPKPLTEHFTTRRYGVDLDSDEETTSQPTSETDVYLSERYPSDSNLADTTEGALLWWRQHEQSLPRLARLARTLLAVPATASISEGGFGYPGVFCGRRRNLGAESIPQLTACKLLVERGFDPYLTNESFIDNEARDWQATLTTASTSGPSISHVT</sequence>
<dbReference type="Proteomes" id="UP000078113">
    <property type="component" value="Unassembled WGS sequence"/>
</dbReference>
<dbReference type="SUPFAM" id="SSF53098">
    <property type="entry name" value="Ribonuclease H-like"/>
    <property type="match status" value="1"/>
</dbReference>
<comment type="subcellular location">
    <subcellularLocation>
        <location evidence="1">Nucleus</location>
    </subcellularLocation>
</comment>
<keyword evidence="9" id="KW-1185">Reference proteome</keyword>
<organism evidence="8 9">
    <name type="scientific">Tilletia walkeri</name>
    <dbReference type="NCBI Taxonomy" id="117179"/>
    <lineage>
        <taxon>Eukaryota</taxon>
        <taxon>Fungi</taxon>
        <taxon>Dikarya</taxon>
        <taxon>Basidiomycota</taxon>
        <taxon>Ustilaginomycotina</taxon>
        <taxon>Exobasidiomycetes</taxon>
        <taxon>Tilletiales</taxon>
        <taxon>Tilletiaceae</taxon>
        <taxon>Tilletia</taxon>
    </lineage>
</organism>
<reference evidence="8" key="2">
    <citation type="journal article" date="2019" name="IMA Fungus">
        <title>Genome sequencing and comparison of five Tilletia species to identify candidate genes for the detection of regulated species infecting wheat.</title>
        <authorList>
            <person name="Nguyen H.D.T."/>
            <person name="Sultana T."/>
            <person name="Kesanakurti P."/>
            <person name="Hambleton S."/>
        </authorList>
    </citation>
    <scope>NUCLEOTIDE SEQUENCE</scope>
    <source>
        <strain evidence="8">DAOMC 236422</strain>
    </source>
</reference>
<keyword evidence="4" id="KW-0862">Zinc</keyword>
<evidence type="ECO:0000256" key="1">
    <source>
        <dbReference type="ARBA" id="ARBA00004123"/>
    </source>
</evidence>
<gene>
    <name evidence="8" type="ORF">A4X09_0g7230</name>
</gene>
<feature type="region of interest" description="Disordered" evidence="6">
    <location>
        <begin position="1"/>
        <end position="36"/>
    </location>
</feature>
<keyword evidence="2" id="KW-0479">Metal-binding</keyword>
<dbReference type="InterPro" id="IPR008906">
    <property type="entry name" value="HATC_C_dom"/>
</dbReference>
<accession>A0A8X7N289</accession>
<feature type="domain" description="HAT C-terminal dimerisation" evidence="7">
    <location>
        <begin position="924"/>
        <end position="977"/>
    </location>
</feature>
<dbReference type="Pfam" id="PF05699">
    <property type="entry name" value="Dimer_Tnp_hAT"/>
    <property type="match status" value="1"/>
</dbReference>
<evidence type="ECO:0000256" key="2">
    <source>
        <dbReference type="ARBA" id="ARBA00022723"/>
    </source>
</evidence>
<dbReference type="InterPro" id="IPR012337">
    <property type="entry name" value="RNaseH-like_sf"/>
</dbReference>
<dbReference type="PANTHER" id="PTHR46481:SF10">
    <property type="entry name" value="ZINC FINGER BED DOMAIN-CONTAINING PROTEIN 39"/>
    <property type="match status" value="1"/>
</dbReference>
<keyword evidence="3" id="KW-0863">Zinc-finger</keyword>
<protein>
    <recommendedName>
        <fullName evidence="7">HAT C-terminal dimerisation domain-containing protein</fullName>
    </recommendedName>
</protein>
<evidence type="ECO:0000259" key="7">
    <source>
        <dbReference type="Pfam" id="PF05699"/>
    </source>
</evidence>
<dbReference type="InterPro" id="IPR052035">
    <property type="entry name" value="ZnF_BED_domain_contain"/>
</dbReference>
<evidence type="ECO:0000256" key="4">
    <source>
        <dbReference type="ARBA" id="ARBA00022833"/>
    </source>
</evidence>
<comment type="caution">
    <text evidence="8">The sequence shown here is derived from an EMBL/GenBank/DDBJ whole genome shotgun (WGS) entry which is preliminary data.</text>
</comment>